<dbReference type="EMBL" id="ANIK01000082">
    <property type="protein sequence ID" value="EMJ92602.1"/>
    <property type="molecule type" value="Genomic_DNA"/>
</dbReference>
<reference evidence="1 2" key="1">
    <citation type="submission" date="2013-01" db="EMBL/GenBank/DDBJ databases">
        <authorList>
            <person name="Harkins D.M."/>
            <person name="Durkin A.S."/>
            <person name="Brinkac L.M."/>
            <person name="Haft D.H."/>
            <person name="Selengut J.D."/>
            <person name="Sanka R."/>
            <person name="DePew J."/>
            <person name="Purushe J."/>
            <person name="Galloway R.L."/>
            <person name="Vinetz J.M."/>
            <person name="Sutton G.G."/>
            <person name="Nierman W.C."/>
            <person name="Fouts D.E."/>
        </authorList>
    </citation>
    <scope>NUCLEOTIDE SEQUENCE [LARGE SCALE GENOMIC DNA]</scope>
    <source>
        <strain evidence="1 2">79601</strain>
    </source>
</reference>
<accession>M6CKZ4</accession>
<evidence type="ECO:0000313" key="2">
    <source>
        <dbReference type="Proteomes" id="UP000011988"/>
    </source>
</evidence>
<proteinExistence type="predicted"/>
<dbReference type="Proteomes" id="UP000011988">
    <property type="component" value="Unassembled WGS sequence"/>
</dbReference>
<protein>
    <submittedName>
        <fullName evidence="1">Uncharacterized protein</fullName>
    </submittedName>
</protein>
<evidence type="ECO:0000313" key="1">
    <source>
        <dbReference type="EMBL" id="EMJ92602.1"/>
    </source>
</evidence>
<sequence length="64" mass="6904">MAGGSKNSENSIIQVSLQGIDIILSINKALNPQSKFSSGIYQLSLGFLNPLDSMVLRGFFSSLR</sequence>
<comment type="caution">
    <text evidence="1">The sequence shown here is derived from an EMBL/GenBank/DDBJ whole genome shotgun (WGS) entry which is preliminary data.</text>
</comment>
<dbReference type="AlphaFoldDB" id="M6CKZ4"/>
<organism evidence="1 2">
    <name type="scientific">Leptospira alstonii serovar Sichuan str. 79601</name>
    <dbReference type="NCBI Taxonomy" id="1218565"/>
    <lineage>
        <taxon>Bacteria</taxon>
        <taxon>Pseudomonadati</taxon>
        <taxon>Spirochaetota</taxon>
        <taxon>Spirochaetia</taxon>
        <taxon>Leptospirales</taxon>
        <taxon>Leptospiraceae</taxon>
        <taxon>Leptospira</taxon>
    </lineage>
</organism>
<gene>
    <name evidence="1" type="ORF">LEP1GSC194_2265</name>
</gene>
<name>M6CKZ4_9LEPT</name>